<sequence length="394" mass="43943">MASQGVAEEYAGVSKLAKYPFEPYWPEKKLRVCITGAGGFIASHLAKRLKSEGHYVIACDWKRNEHFSEDQFCDEFHLVDLRLFENCKKVCQGCDHVFNLAADMGGMGFIQSNHSVILYNNTMISYNMVEAARQNGVTRFFYASSACIYPEHKQLDTKVEGGGLKEGDAWPAQPQDSYGLEKLASEELCMHYNRDFGIECRIARFHNIYGPHGTWKGGREKAPAAFCRKVLSSTNEIEMWGDGKQTRSFTFIDDCVEGILRVTKSDYREPLNLGSDEMVSMNEMMAMAMSFEGKDLPIKHIPGPEGVRGRNSDNELILEKLGWAPTVSLRDGLQRTYFWIKEQIEQEVSARGADAAAAYAQSTIVKTGAPTELGTLRKADGDEGFDASASKAKA</sequence>
<keyword evidence="6" id="KW-1185">Reference proteome</keyword>
<dbReference type="SUPFAM" id="SSF51735">
    <property type="entry name" value="NAD(P)-binding Rossmann-fold domains"/>
    <property type="match status" value="1"/>
</dbReference>
<organism evidence="5 6">
    <name type="scientific">Tetradesmus obliquus</name>
    <name type="common">Green alga</name>
    <name type="synonym">Acutodesmus obliquus</name>
    <dbReference type="NCBI Taxonomy" id="3088"/>
    <lineage>
        <taxon>Eukaryota</taxon>
        <taxon>Viridiplantae</taxon>
        <taxon>Chlorophyta</taxon>
        <taxon>core chlorophytes</taxon>
        <taxon>Chlorophyceae</taxon>
        <taxon>CS clade</taxon>
        <taxon>Sphaeropleales</taxon>
        <taxon>Scenedesmaceae</taxon>
        <taxon>Tetradesmus</taxon>
    </lineage>
</organism>
<dbReference type="InterPro" id="IPR001509">
    <property type="entry name" value="Epimerase_deHydtase"/>
</dbReference>
<evidence type="ECO:0000256" key="3">
    <source>
        <dbReference type="SAM" id="MobiDB-lite"/>
    </source>
</evidence>
<dbReference type="InterPro" id="IPR036291">
    <property type="entry name" value="NAD(P)-bd_dom_sf"/>
</dbReference>
<dbReference type="CDD" id="cd05273">
    <property type="entry name" value="GME-like_SDR_e"/>
    <property type="match status" value="1"/>
</dbReference>
<dbReference type="Gene3D" id="3.40.50.720">
    <property type="entry name" value="NAD(P)-binding Rossmann-like Domain"/>
    <property type="match status" value="1"/>
</dbReference>
<evidence type="ECO:0000256" key="1">
    <source>
        <dbReference type="ARBA" id="ARBA00007637"/>
    </source>
</evidence>
<dbReference type="Pfam" id="PF01370">
    <property type="entry name" value="Epimerase"/>
    <property type="match status" value="1"/>
</dbReference>
<dbReference type="InterPro" id="IPR033890">
    <property type="entry name" value="GDP-Man_epi"/>
</dbReference>
<dbReference type="Proteomes" id="UP001244341">
    <property type="component" value="Chromosome 4b"/>
</dbReference>
<accession>A0ABY8TVU0</accession>
<proteinExistence type="inferred from homology"/>
<evidence type="ECO:0000259" key="4">
    <source>
        <dbReference type="Pfam" id="PF01370"/>
    </source>
</evidence>
<evidence type="ECO:0000256" key="2">
    <source>
        <dbReference type="ARBA" id="ARBA00023027"/>
    </source>
</evidence>
<feature type="region of interest" description="Disordered" evidence="3">
    <location>
        <begin position="375"/>
        <end position="394"/>
    </location>
</feature>
<comment type="similarity">
    <text evidence="1">Belongs to the NAD(P)-dependent epimerase/dehydratase family.</text>
</comment>
<dbReference type="Gene3D" id="3.90.25.10">
    <property type="entry name" value="UDP-galactose 4-epimerase, domain 1"/>
    <property type="match status" value="1"/>
</dbReference>
<name>A0ABY8TVU0_TETOB</name>
<evidence type="ECO:0000313" key="5">
    <source>
        <dbReference type="EMBL" id="WIA13267.1"/>
    </source>
</evidence>
<keyword evidence="2" id="KW-0520">NAD</keyword>
<dbReference type="PANTHER" id="PTHR43574">
    <property type="entry name" value="EPIMERASE-RELATED"/>
    <property type="match status" value="1"/>
</dbReference>
<reference evidence="5 6" key="1">
    <citation type="submission" date="2023-05" db="EMBL/GenBank/DDBJ databases">
        <title>A 100% complete, gapless, phased diploid assembly of the Scenedesmus obliquus UTEX 3031 genome.</title>
        <authorList>
            <person name="Biondi T.C."/>
            <person name="Hanschen E.R."/>
            <person name="Kwon T."/>
            <person name="Eng W."/>
            <person name="Kruse C.P.S."/>
            <person name="Koehler S.I."/>
            <person name="Kunde Y."/>
            <person name="Gleasner C.D."/>
            <person name="You Mak K.T."/>
            <person name="Polle J."/>
            <person name="Hovde B.T."/>
            <person name="Starkenburg S.R."/>
        </authorList>
    </citation>
    <scope>NUCLEOTIDE SEQUENCE [LARGE SCALE GENOMIC DNA]</scope>
    <source>
        <strain evidence="5 6">DOE0152z</strain>
    </source>
</reference>
<feature type="domain" description="NAD-dependent epimerase/dehydratase" evidence="4">
    <location>
        <begin position="32"/>
        <end position="265"/>
    </location>
</feature>
<evidence type="ECO:0000313" key="6">
    <source>
        <dbReference type="Proteomes" id="UP001244341"/>
    </source>
</evidence>
<dbReference type="EMBL" id="CP126211">
    <property type="protein sequence ID" value="WIA13267.1"/>
    <property type="molecule type" value="Genomic_DNA"/>
</dbReference>
<protein>
    <recommendedName>
        <fullName evidence="4">NAD-dependent epimerase/dehydratase domain-containing protein</fullName>
    </recommendedName>
</protein>
<gene>
    <name evidence="5" type="ORF">OEZ85_006855</name>
</gene>